<dbReference type="SUPFAM" id="SSF48208">
    <property type="entry name" value="Six-hairpin glycosidases"/>
    <property type="match status" value="1"/>
</dbReference>
<dbReference type="AlphaFoldDB" id="A0A098LF74"/>
<dbReference type="PIRSF" id="PIRSF006402">
    <property type="entry name" value="UCP006402_thioredoxin"/>
    <property type="match status" value="1"/>
</dbReference>
<dbReference type="Proteomes" id="UP000030185">
    <property type="component" value="Unassembled WGS sequence"/>
</dbReference>
<keyword evidence="1" id="KW-0175">Coiled coil</keyword>
<dbReference type="PANTHER" id="PTHR42899">
    <property type="entry name" value="SPERMATOGENESIS-ASSOCIATED PROTEIN 20"/>
    <property type="match status" value="1"/>
</dbReference>
<evidence type="ECO:0000259" key="2">
    <source>
        <dbReference type="Pfam" id="PF03190"/>
    </source>
</evidence>
<dbReference type="SUPFAM" id="SSF52833">
    <property type="entry name" value="Thioredoxin-like"/>
    <property type="match status" value="1"/>
</dbReference>
<dbReference type="EMBL" id="BBLT01000004">
    <property type="protein sequence ID" value="GAL85122.1"/>
    <property type="molecule type" value="Genomic_DNA"/>
</dbReference>
<proteinExistence type="predicted"/>
<keyword evidence="4" id="KW-1185">Reference proteome</keyword>
<gene>
    <name evidence="3" type="ORF">MYP_2350</name>
</gene>
<dbReference type="InterPro" id="IPR008928">
    <property type="entry name" value="6-hairpin_glycosidase_sf"/>
</dbReference>
<dbReference type="Gene3D" id="1.50.10.20">
    <property type="match status" value="1"/>
</dbReference>
<feature type="domain" description="Spermatogenesis-associated protein 20-like TRX" evidence="2">
    <location>
        <begin position="11"/>
        <end position="165"/>
    </location>
</feature>
<comment type="caution">
    <text evidence="3">The sequence shown here is derived from an EMBL/GenBank/DDBJ whole genome shotgun (WGS) entry which is preliminary data.</text>
</comment>
<name>A0A098LF74_9BACT</name>
<accession>A0A098LF74</accession>
<dbReference type="InterPro" id="IPR024705">
    <property type="entry name" value="Ssp411"/>
</dbReference>
<dbReference type="CDD" id="cd02955">
    <property type="entry name" value="SSP411"/>
    <property type="match status" value="1"/>
</dbReference>
<dbReference type="PANTHER" id="PTHR42899:SF1">
    <property type="entry name" value="SPERMATOGENESIS-ASSOCIATED PROTEIN 20"/>
    <property type="match status" value="1"/>
</dbReference>
<protein>
    <recommendedName>
        <fullName evidence="2">Spermatogenesis-associated protein 20-like TRX domain-containing protein</fullName>
    </recommendedName>
</protein>
<dbReference type="Pfam" id="PF03190">
    <property type="entry name" value="Thioredox_DsbH"/>
    <property type="match status" value="1"/>
</dbReference>
<organism evidence="3 4">
    <name type="scientific">Sporocytophaga myxococcoides</name>
    <dbReference type="NCBI Taxonomy" id="153721"/>
    <lineage>
        <taxon>Bacteria</taxon>
        <taxon>Pseudomonadati</taxon>
        <taxon>Bacteroidota</taxon>
        <taxon>Cytophagia</taxon>
        <taxon>Cytophagales</taxon>
        <taxon>Cytophagaceae</taxon>
        <taxon>Sporocytophaga</taxon>
    </lineage>
</organism>
<dbReference type="InterPro" id="IPR036249">
    <property type="entry name" value="Thioredoxin-like_sf"/>
</dbReference>
<sequence>MQENTTSKKANKLLKESSPYLKQHAYNPVEWQPWGNEALEQARKEDKPIIVSIGYSSCHWCHVMERESFEDDGVAEIMNSGFINIKVDREERPDLDHIYMEAIQQMNLGGGWPLNVFLTPDAKPFFGGTYFPREQWKHVLKEVLKAFQDQRKALEDSADSFTNALNTSELQKYGLTETQTDFSIEDLNTGFKNMSAQFDTTLGGMDKEPKFPMPTLYFFLLRYYHLTKDDLALRQLVLTLDEMAKGGIYDQIGGGFARYSTDAEWFAPHFEKMLYDNGLLMALYSEAYTLTKNTTYKAIVNETFEWLRREMTSPEGGFYSALDADSEGEEGKFYTWTLEEVEKLIHDDILLFKSYYNISENGNWEHGQNILFRAVTDEMIANYSETPLNELKLKIANWKKILLQARSKRPSPGLDDKILAGWNGIMLKGLTEAYRTFDKAEYLELALFNASFIKNKLINNKVLFRNYKDGKASQEGFLEDYAWVIDAFISLYQATFDEQWLTLSKELTEHVVMYFYDEVENLFYFTSDNAEKLIARKKEFFDNVIPASNSVMAQNLYKLGILFERSDFSNLAKNMASNMKKLITTDPSWVSNWASLVTSLIEPTAEIAISGREYLNIRKEIDKTFYPNKILAGTASRSEFPLLIDRPATKDQTRIFVCYNNSCQWPVMSVDEAWKQINKTI</sequence>
<evidence type="ECO:0000313" key="3">
    <source>
        <dbReference type="EMBL" id="GAL85122.1"/>
    </source>
</evidence>
<evidence type="ECO:0000313" key="4">
    <source>
        <dbReference type="Proteomes" id="UP000030185"/>
    </source>
</evidence>
<dbReference type="Gene3D" id="3.40.30.10">
    <property type="entry name" value="Glutaredoxin"/>
    <property type="match status" value="1"/>
</dbReference>
<feature type="coiled-coil region" evidence="1">
    <location>
        <begin position="137"/>
        <end position="164"/>
    </location>
</feature>
<dbReference type="InterPro" id="IPR004879">
    <property type="entry name" value="Ssp411-like_TRX"/>
</dbReference>
<evidence type="ECO:0000256" key="1">
    <source>
        <dbReference type="SAM" id="Coils"/>
    </source>
</evidence>
<reference evidence="3 4" key="1">
    <citation type="submission" date="2014-09" db="EMBL/GenBank/DDBJ databases">
        <title>Sporocytophaga myxococcoides PG-01 genome sequencing.</title>
        <authorList>
            <person name="Liu L."/>
            <person name="Gao P.J."/>
            <person name="Chen G.J."/>
            <person name="Wang L.S."/>
        </authorList>
    </citation>
    <scope>NUCLEOTIDE SEQUENCE [LARGE SCALE GENOMIC DNA]</scope>
    <source>
        <strain evidence="3 4">PG-01</strain>
    </source>
</reference>
<dbReference type="STRING" id="153721.MYP_2350"/>
<dbReference type="OrthoDB" id="9762614at2"/>
<dbReference type="GO" id="GO:0005975">
    <property type="term" value="P:carbohydrate metabolic process"/>
    <property type="evidence" value="ECO:0007669"/>
    <property type="project" value="InterPro"/>
</dbReference>
<dbReference type="eggNOG" id="COG1331">
    <property type="taxonomic scope" value="Bacteria"/>
</dbReference>